<dbReference type="Pfam" id="PF13410">
    <property type="entry name" value="GST_C_2"/>
    <property type="match status" value="1"/>
</dbReference>
<dbReference type="SUPFAM" id="SSF47616">
    <property type="entry name" value="GST C-terminal domain-like"/>
    <property type="match status" value="1"/>
</dbReference>
<gene>
    <name evidence="2" type="ORF">CHYS00102_LOCUS15510</name>
</gene>
<dbReference type="CDD" id="cd00299">
    <property type="entry name" value="GST_C_family"/>
    <property type="match status" value="1"/>
</dbReference>
<dbReference type="PROSITE" id="PS50405">
    <property type="entry name" value="GST_CTER"/>
    <property type="match status" value="1"/>
</dbReference>
<dbReference type="AlphaFoldDB" id="A0A7S1BKN8"/>
<feature type="domain" description="GST C-terminal" evidence="1">
    <location>
        <begin position="1"/>
        <end position="141"/>
    </location>
</feature>
<organism evidence="2">
    <name type="scientific">Corethron hystrix</name>
    <dbReference type="NCBI Taxonomy" id="216773"/>
    <lineage>
        <taxon>Eukaryota</taxon>
        <taxon>Sar</taxon>
        <taxon>Stramenopiles</taxon>
        <taxon>Ochrophyta</taxon>
        <taxon>Bacillariophyta</taxon>
        <taxon>Coscinodiscophyceae</taxon>
        <taxon>Corethrophycidae</taxon>
        <taxon>Corethrales</taxon>
        <taxon>Corethraceae</taxon>
        <taxon>Corethron</taxon>
    </lineage>
</organism>
<dbReference type="EMBL" id="HBFR01021513">
    <property type="protein sequence ID" value="CAD8888312.1"/>
    <property type="molecule type" value="Transcribed_RNA"/>
</dbReference>
<dbReference type="InterPro" id="IPR010987">
    <property type="entry name" value="Glutathione-S-Trfase_C-like"/>
</dbReference>
<dbReference type="InterPro" id="IPR036282">
    <property type="entry name" value="Glutathione-S-Trfase_C_sf"/>
</dbReference>
<accession>A0A7S1BKN8</accession>
<dbReference type="Gene3D" id="1.20.1050.10">
    <property type="match status" value="1"/>
</dbReference>
<protein>
    <recommendedName>
        <fullName evidence="1">GST C-terminal domain-containing protein</fullName>
    </recommendedName>
</protein>
<evidence type="ECO:0000259" key="1">
    <source>
        <dbReference type="PROSITE" id="PS50405"/>
    </source>
</evidence>
<proteinExistence type="predicted"/>
<evidence type="ECO:0000313" key="2">
    <source>
        <dbReference type="EMBL" id="CAD8888312.1"/>
    </source>
</evidence>
<name>A0A7S1BKN8_9STRA</name>
<reference evidence="2" key="1">
    <citation type="submission" date="2021-01" db="EMBL/GenBank/DDBJ databases">
        <authorList>
            <person name="Corre E."/>
            <person name="Pelletier E."/>
            <person name="Niang G."/>
            <person name="Scheremetjew M."/>
            <person name="Finn R."/>
            <person name="Kale V."/>
            <person name="Holt S."/>
            <person name="Cochrane G."/>
            <person name="Meng A."/>
            <person name="Brown T."/>
            <person name="Cohen L."/>
        </authorList>
    </citation>
    <scope>NUCLEOTIDE SEQUENCE</scope>
    <source>
        <strain evidence="2">308</strain>
    </source>
</reference>
<sequence>MYPLQDFVARQRVDSFLAAWYPTVDSYYDILTSRGETAVGRAVIDFVASLAVLEEELGRGSDVKEGAPFVLGKIFSLAECVAAPWVQRFFMTLPHFRGIDFEEDILSQNGFKQTAHWMRAVIDRPSVIASKCPEDEVMAAAMRYYVSYVSPGAPADLL</sequence>